<dbReference type="STRING" id="551987.SAMN05192549_106201"/>
<keyword evidence="2" id="KW-1185">Reference proteome</keyword>
<sequence length="65" mass="7277">MTALVRLLMTEQYRLRREELAVKPENQALPTPTGVERALDEALDESFPASDPVAISITRTPNRPT</sequence>
<dbReference type="EMBL" id="FRCX01000006">
    <property type="protein sequence ID" value="SHN25342.1"/>
    <property type="molecule type" value="Genomic_DNA"/>
</dbReference>
<dbReference type="RefSeq" id="WP_072785862.1">
    <property type="nucleotide sequence ID" value="NZ_FRCX01000006.1"/>
</dbReference>
<name>A0A1M7Q4Z7_9BURK</name>
<reference evidence="2" key="1">
    <citation type="submission" date="2016-11" db="EMBL/GenBank/DDBJ databases">
        <authorList>
            <person name="Varghese N."/>
            <person name="Submissions S."/>
        </authorList>
    </citation>
    <scope>NUCLEOTIDE SEQUENCE [LARGE SCALE GENOMIC DNA]</scope>
    <source>
        <strain evidence="2">Sac-22</strain>
    </source>
</reference>
<proteinExistence type="predicted"/>
<protein>
    <submittedName>
        <fullName evidence="1">Uncharacterized protein</fullName>
    </submittedName>
</protein>
<organism evidence="1 2">
    <name type="scientific">Duganella sacchari</name>
    <dbReference type="NCBI Taxonomy" id="551987"/>
    <lineage>
        <taxon>Bacteria</taxon>
        <taxon>Pseudomonadati</taxon>
        <taxon>Pseudomonadota</taxon>
        <taxon>Betaproteobacteria</taxon>
        <taxon>Burkholderiales</taxon>
        <taxon>Oxalobacteraceae</taxon>
        <taxon>Telluria group</taxon>
        <taxon>Duganella</taxon>
    </lineage>
</organism>
<dbReference type="AlphaFoldDB" id="A0A1M7Q4Z7"/>
<evidence type="ECO:0000313" key="1">
    <source>
        <dbReference type="EMBL" id="SHN25342.1"/>
    </source>
</evidence>
<dbReference type="Proteomes" id="UP000184339">
    <property type="component" value="Unassembled WGS sequence"/>
</dbReference>
<gene>
    <name evidence="1" type="ORF">SAMN05192549_106201</name>
</gene>
<accession>A0A1M7Q4Z7</accession>
<evidence type="ECO:0000313" key="2">
    <source>
        <dbReference type="Proteomes" id="UP000184339"/>
    </source>
</evidence>
<dbReference type="OrthoDB" id="8722685at2"/>